<gene>
    <name evidence="1" type="ORF">ADUPG1_007302</name>
</gene>
<name>A0ABQ5KLJ6_9EUKA</name>
<dbReference type="Proteomes" id="UP001057375">
    <property type="component" value="Unassembled WGS sequence"/>
</dbReference>
<proteinExistence type="predicted"/>
<dbReference type="EMBL" id="BQXS01010229">
    <property type="protein sequence ID" value="GKT33372.1"/>
    <property type="molecule type" value="Genomic_DNA"/>
</dbReference>
<accession>A0ABQ5KLJ6</accession>
<protein>
    <submittedName>
        <fullName evidence="1">Uncharacterized protein</fullName>
    </submittedName>
</protein>
<reference evidence="1" key="1">
    <citation type="submission" date="2022-03" db="EMBL/GenBank/DDBJ databases">
        <title>Draft genome sequence of Aduncisulcus paluster, a free-living microaerophilic Fornicata.</title>
        <authorList>
            <person name="Yuyama I."/>
            <person name="Kume K."/>
            <person name="Tamura T."/>
            <person name="Inagaki Y."/>
            <person name="Hashimoto T."/>
        </authorList>
    </citation>
    <scope>NUCLEOTIDE SEQUENCE</scope>
    <source>
        <strain evidence="1">NY0171</strain>
    </source>
</reference>
<keyword evidence="2" id="KW-1185">Reference proteome</keyword>
<evidence type="ECO:0000313" key="1">
    <source>
        <dbReference type="EMBL" id="GKT33372.1"/>
    </source>
</evidence>
<evidence type="ECO:0000313" key="2">
    <source>
        <dbReference type="Proteomes" id="UP001057375"/>
    </source>
</evidence>
<sequence length="144" mass="15820">MSGKSTMVNLPRAEKASFRGITEVSNFHPDMLSVMTSKFVNDMIFLQSGIDTIEVRRRRMLGHRGMPIGGCITPCFHCMARGKKVLLGDCRTSRPDLRGTIRATQTCSLTSAIMKLCALVITLRDEHIPSSSSSSSSCVMQHSP</sequence>
<organism evidence="1 2">
    <name type="scientific">Aduncisulcus paluster</name>
    <dbReference type="NCBI Taxonomy" id="2918883"/>
    <lineage>
        <taxon>Eukaryota</taxon>
        <taxon>Metamonada</taxon>
        <taxon>Carpediemonas-like organisms</taxon>
        <taxon>Aduncisulcus</taxon>
    </lineage>
</organism>
<comment type="caution">
    <text evidence="1">The sequence shown here is derived from an EMBL/GenBank/DDBJ whole genome shotgun (WGS) entry which is preliminary data.</text>
</comment>